<dbReference type="AlphaFoldDB" id="A0A1J7JPT9"/>
<gene>
    <name evidence="2" type="ORF">CONLIGDRAFT_680577</name>
</gene>
<keyword evidence="3" id="KW-1185">Reference proteome</keyword>
<evidence type="ECO:0000313" key="3">
    <source>
        <dbReference type="Proteomes" id="UP000182658"/>
    </source>
</evidence>
<organism evidence="2 3">
    <name type="scientific">Coniochaeta ligniaria NRRL 30616</name>
    <dbReference type="NCBI Taxonomy" id="1408157"/>
    <lineage>
        <taxon>Eukaryota</taxon>
        <taxon>Fungi</taxon>
        <taxon>Dikarya</taxon>
        <taxon>Ascomycota</taxon>
        <taxon>Pezizomycotina</taxon>
        <taxon>Sordariomycetes</taxon>
        <taxon>Sordariomycetidae</taxon>
        <taxon>Coniochaetales</taxon>
        <taxon>Coniochaetaceae</taxon>
        <taxon>Coniochaeta</taxon>
    </lineage>
</organism>
<dbReference type="InParanoid" id="A0A1J7JPT9"/>
<evidence type="ECO:0000313" key="2">
    <source>
        <dbReference type="EMBL" id="OIW29762.1"/>
    </source>
</evidence>
<accession>A0A1J7JPT9</accession>
<evidence type="ECO:0000256" key="1">
    <source>
        <dbReference type="SAM" id="MobiDB-lite"/>
    </source>
</evidence>
<dbReference type="STRING" id="1408157.A0A1J7JPT9"/>
<feature type="region of interest" description="Disordered" evidence="1">
    <location>
        <begin position="337"/>
        <end position="368"/>
    </location>
</feature>
<reference evidence="2 3" key="1">
    <citation type="submission" date="2016-10" db="EMBL/GenBank/DDBJ databases">
        <title>Draft genome sequence of Coniochaeta ligniaria NRRL30616, a lignocellulolytic fungus for bioabatement of inhibitors in plant biomass hydrolysates.</title>
        <authorList>
            <consortium name="DOE Joint Genome Institute"/>
            <person name="Jimenez D.J."/>
            <person name="Hector R.E."/>
            <person name="Riley R."/>
            <person name="Sun H."/>
            <person name="Grigoriev I.V."/>
            <person name="Van Elsas J.D."/>
            <person name="Nichols N.N."/>
        </authorList>
    </citation>
    <scope>NUCLEOTIDE SEQUENCE [LARGE SCALE GENOMIC DNA]</scope>
    <source>
        <strain evidence="2 3">NRRL 30616</strain>
    </source>
</reference>
<feature type="region of interest" description="Disordered" evidence="1">
    <location>
        <begin position="248"/>
        <end position="290"/>
    </location>
</feature>
<protein>
    <submittedName>
        <fullName evidence="2">Uncharacterized protein</fullName>
    </submittedName>
</protein>
<sequence>MSMRPKLAISTGPETLPPVQRRVPPRGVQPGNFFSSRDLCTPPETPFDDEPQPFIQQHWIPPSAFIYTPEEPEWPDSITGAEGRGQPPGRRPSVGNGPYKTDFSRTTARNVPTRPASRTQEVKLSDLNDARHNHRNDQDVPSRRPSESRNSSRARGPDRRPTPAIGERSTPRLRSKRSEPVIRPSIPAPRDVADRANGPAREDLQRETTRLPAPVQNLRDTAFPWNSITIAASPSVFKTEFQRAETFPRSSGAHKQQHPPKSATGWEAEAAAQKRDRLKRSKSISAFQSDPTDYLPSPALPVHKAYQDMIYSAVEPAVGIESMWAAAAAAAAGSAPATRRHGSVSSERGAAVPLGKLGRPDILSPMSV</sequence>
<feature type="compositionally biased region" description="Low complexity" evidence="1">
    <location>
        <begin position="17"/>
        <end position="31"/>
    </location>
</feature>
<feature type="compositionally biased region" description="Basic and acidic residues" evidence="1">
    <location>
        <begin position="200"/>
        <end position="209"/>
    </location>
</feature>
<dbReference type="Proteomes" id="UP000182658">
    <property type="component" value="Unassembled WGS sequence"/>
</dbReference>
<dbReference type="EMBL" id="KV875097">
    <property type="protein sequence ID" value="OIW29762.1"/>
    <property type="molecule type" value="Genomic_DNA"/>
</dbReference>
<proteinExistence type="predicted"/>
<name>A0A1J7JPT9_9PEZI</name>
<feature type="region of interest" description="Disordered" evidence="1">
    <location>
        <begin position="1"/>
        <end position="210"/>
    </location>
</feature>
<feature type="compositionally biased region" description="Basic and acidic residues" evidence="1">
    <location>
        <begin position="120"/>
        <end position="147"/>
    </location>
</feature>